<feature type="transmembrane region" description="Helical" evidence="2">
    <location>
        <begin position="290"/>
        <end position="314"/>
    </location>
</feature>
<gene>
    <name evidence="3" type="ORF">D6T64_20575</name>
</gene>
<evidence type="ECO:0000256" key="1">
    <source>
        <dbReference type="SAM" id="MobiDB-lite"/>
    </source>
</evidence>
<dbReference type="Pfam" id="PF07690">
    <property type="entry name" value="MFS_1"/>
    <property type="match status" value="1"/>
</dbReference>
<sequence>MTDHSTDASGPHARSAPRPAGSPPPEHHAFVDPEILDPEIDEVPAADPTLIASARGLFVLGLLLVLIGLNLRTLFSSFAAVLTEIRADTGMSVLVVTLLTSVPVLLLGLFAPVAPLLARRFGAERVILGAMVLLTLGLATRGLGLLPAMLIGTAVSGASIAIVNVLLPGLVKRNFHHRLGLMSGLYTMSICASAALGAGLTHPLFDATGSWQFALLAWTIPAGAMVLLWTPIAVRQKHVRRATVADGPSVWKSSTAWQITIFMVLQAMMSFSVFAWLAPILRERGIDGGTAGLIVSVSIVLQMAGSLAAPALAVRMPDQRVINLVLALMASGGFALSIFGPLSIEVGGAGSGSAGSVQLIWVWTGLLGLGQGGLTAVALTMIILRTRDAHAAAHLSGMMQGVGYGLGSSGTLLVGQLHAVTGTFTAAGVMFLVIGVLAAFFGYRAGRDRFVGEEHTVEEHTVEENTVEEHPVRKAKRAP</sequence>
<dbReference type="Gene3D" id="1.20.1250.20">
    <property type="entry name" value="MFS general substrate transporter like domains"/>
    <property type="match status" value="2"/>
</dbReference>
<keyword evidence="2" id="KW-0812">Transmembrane</keyword>
<accession>A0A3A5M756</accession>
<feature type="transmembrane region" description="Helical" evidence="2">
    <location>
        <begin position="360"/>
        <end position="384"/>
    </location>
</feature>
<keyword evidence="4" id="KW-1185">Reference proteome</keyword>
<feature type="transmembrane region" description="Helical" evidence="2">
    <location>
        <begin position="150"/>
        <end position="171"/>
    </location>
</feature>
<evidence type="ECO:0000313" key="4">
    <source>
        <dbReference type="Proteomes" id="UP000272015"/>
    </source>
</evidence>
<feature type="region of interest" description="Disordered" evidence="1">
    <location>
        <begin position="1"/>
        <end position="31"/>
    </location>
</feature>
<protein>
    <submittedName>
        <fullName evidence="3">MFS transporter</fullName>
    </submittedName>
</protein>
<dbReference type="OrthoDB" id="5317164at2"/>
<dbReference type="InterPro" id="IPR052524">
    <property type="entry name" value="MFS_Cyanate_Porter"/>
</dbReference>
<feature type="transmembrane region" description="Helical" evidence="2">
    <location>
        <begin position="211"/>
        <end position="234"/>
    </location>
</feature>
<dbReference type="EMBL" id="QZVS01000097">
    <property type="protein sequence ID" value="RJT84568.1"/>
    <property type="molecule type" value="Genomic_DNA"/>
</dbReference>
<dbReference type="Proteomes" id="UP000272015">
    <property type="component" value="Unassembled WGS sequence"/>
</dbReference>
<evidence type="ECO:0000256" key="2">
    <source>
        <dbReference type="SAM" id="Phobius"/>
    </source>
</evidence>
<feature type="region of interest" description="Disordered" evidence="1">
    <location>
        <begin position="457"/>
        <end position="479"/>
    </location>
</feature>
<feature type="compositionally biased region" description="Basic and acidic residues" evidence="1">
    <location>
        <begin position="457"/>
        <end position="472"/>
    </location>
</feature>
<feature type="transmembrane region" description="Helical" evidence="2">
    <location>
        <begin position="183"/>
        <end position="205"/>
    </location>
</feature>
<name>A0A3A5M756_9MICO</name>
<dbReference type="InterPro" id="IPR036259">
    <property type="entry name" value="MFS_trans_sf"/>
</dbReference>
<feature type="transmembrane region" description="Helical" evidence="2">
    <location>
        <begin position="57"/>
        <end position="81"/>
    </location>
</feature>
<feature type="compositionally biased region" description="Low complexity" evidence="1">
    <location>
        <begin position="8"/>
        <end position="19"/>
    </location>
</feature>
<proteinExistence type="predicted"/>
<feature type="transmembrane region" description="Helical" evidence="2">
    <location>
        <begin position="93"/>
        <end position="114"/>
    </location>
</feature>
<feature type="transmembrane region" description="Helical" evidence="2">
    <location>
        <begin position="420"/>
        <end position="443"/>
    </location>
</feature>
<dbReference type="PANTHER" id="PTHR23523:SF2">
    <property type="entry name" value="2-NITROIMIDAZOLE TRANSPORTER"/>
    <property type="match status" value="1"/>
</dbReference>
<reference evidence="3 4" key="1">
    <citation type="submission" date="2018-09" db="EMBL/GenBank/DDBJ databases">
        <title>Novel species of Cryobacterium.</title>
        <authorList>
            <person name="Liu Q."/>
            <person name="Xin Y.-H."/>
        </authorList>
    </citation>
    <scope>NUCLEOTIDE SEQUENCE [LARGE SCALE GENOMIC DNA]</scope>
    <source>
        <strain evidence="3 4">Hh39</strain>
    </source>
</reference>
<feature type="transmembrane region" description="Helical" evidence="2">
    <location>
        <begin position="321"/>
        <end position="340"/>
    </location>
</feature>
<dbReference type="PANTHER" id="PTHR23523">
    <property type="match status" value="1"/>
</dbReference>
<feature type="transmembrane region" description="Helical" evidence="2">
    <location>
        <begin position="391"/>
        <end position="414"/>
    </location>
</feature>
<feature type="transmembrane region" description="Helical" evidence="2">
    <location>
        <begin position="255"/>
        <end position="278"/>
    </location>
</feature>
<dbReference type="RefSeq" id="WP_119976562.1">
    <property type="nucleotide sequence ID" value="NZ_JBHSQA010000002.1"/>
</dbReference>
<comment type="caution">
    <text evidence="3">The sequence shown here is derived from an EMBL/GenBank/DDBJ whole genome shotgun (WGS) entry which is preliminary data.</text>
</comment>
<dbReference type="CDD" id="cd17339">
    <property type="entry name" value="MFS_NIMT_CynX_like"/>
    <property type="match status" value="1"/>
</dbReference>
<dbReference type="SUPFAM" id="SSF103473">
    <property type="entry name" value="MFS general substrate transporter"/>
    <property type="match status" value="1"/>
</dbReference>
<evidence type="ECO:0000313" key="3">
    <source>
        <dbReference type="EMBL" id="RJT84568.1"/>
    </source>
</evidence>
<keyword evidence="2" id="KW-0472">Membrane</keyword>
<organism evidence="3 4">
    <name type="scientific">Cryobacterium melibiosiphilum</name>
    <dbReference type="NCBI Taxonomy" id="995039"/>
    <lineage>
        <taxon>Bacteria</taxon>
        <taxon>Bacillati</taxon>
        <taxon>Actinomycetota</taxon>
        <taxon>Actinomycetes</taxon>
        <taxon>Micrococcales</taxon>
        <taxon>Microbacteriaceae</taxon>
        <taxon>Cryobacterium</taxon>
    </lineage>
</organism>
<dbReference type="AlphaFoldDB" id="A0A3A5M756"/>
<keyword evidence="2" id="KW-1133">Transmembrane helix</keyword>
<dbReference type="GO" id="GO:0022857">
    <property type="term" value="F:transmembrane transporter activity"/>
    <property type="evidence" value="ECO:0007669"/>
    <property type="project" value="InterPro"/>
</dbReference>
<dbReference type="InterPro" id="IPR011701">
    <property type="entry name" value="MFS"/>
</dbReference>